<name>A0A2P6PRH9_ROSCH</name>
<dbReference type="EMBL" id="PDCK01000044">
    <property type="protein sequence ID" value="PRQ24537.1"/>
    <property type="molecule type" value="Genomic_DNA"/>
</dbReference>
<accession>A0A2P6PRH9</accession>
<keyword evidence="2" id="KW-1185">Reference proteome</keyword>
<dbReference type="Proteomes" id="UP000238479">
    <property type="component" value="Chromosome 6"/>
</dbReference>
<evidence type="ECO:0000313" key="2">
    <source>
        <dbReference type="Proteomes" id="UP000238479"/>
    </source>
</evidence>
<protein>
    <submittedName>
        <fullName evidence="1">Uncharacterized protein</fullName>
    </submittedName>
</protein>
<gene>
    <name evidence="1" type="ORF">RchiOBHm_Chr6g0273511</name>
</gene>
<proteinExistence type="predicted"/>
<organism evidence="1 2">
    <name type="scientific">Rosa chinensis</name>
    <name type="common">China rose</name>
    <dbReference type="NCBI Taxonomy" id="74649"/>
    <lineage>
        <taxon>Eukaryota</taxon>
        <taxon>Viridiplantae</taxon>
        <taxon>Streptophyta</taxon>
        <taxon>Embryophyta</taxon>
        <taxon>Tracheophyta</taxon>
        <taxon>Spermatophyta</taxon>
        <taxon>Magnoliopsida</taxon>
        <taxon>eudicotyledons</taxon>
        <taxon>Gunneridae</taxon>
        <taxon>Pentapetalae</taxon>
        <taxon>rosids</taxon>
        <taxon>fabids</taxon>
        <taxon>Rosales</taxon>
        <taxon>Rosaceae</taxon>
        <taxon>Rosoideae</taxon>
        <taxon>Rosoideae incertae sedis</taxon>
        <taxon>Rosa</taxon>
    </lineage>
</organism>
<dbReference type="AlphaFoldDB" id="A0A2P6PRH9"/>
<sequence>MFSLSGFDLGLDLAQVGSGIRPMGAVSVGESGGFAFLVVEKLMGLRCQADLLVGGGGCRRSRVGIRRGFPHDVEDGFVSLKPQRRHMVLELGTTGDAIGSSLAAEVGDHYSDHGGGSFGSNDGCGGGVWRGGPGVWLAGFGLGHRSVWASNWMSWLLHGFCFGPPLWGGAGWAAA</sequence>
<comment type="caution">
    <text evidence="1">The sequence shown here is derived from an EMBL/GenBank/DDBJ whole genome shotgun (WGS) entry which is preliminary data.</text>
</comment>
<evidence type="ECO:0000313" key="1">
    <source>
        <dbReference type="EMBL" id="PRQ24537.1"/>
    </source>
</evidence>
<reference evidence="1 2" key="1">
    <citation type="journal article" date="2018" name="Nat. Genet.">
        <title>The Rosa genome provides new insights in the design of modern roses.</title>
        <authorList>
            <person name="Bendahmane M."/>
        </authorList>
    </citation>
    <scope>NUCLEOTIDE SEQUENCE [LARGE SCALE GENOMIC DNA]</scope>
    <source>
        <strain evidence="2">cv. Old Blush</strain>
    </source>
</reference>
<dbReference type="Gramene" id="PRQ24537">
    <property type="protein sequence ID" value="PRQ24537"/>
    <property type="gene ID" value="RchiOBHm_Chr6g0273511"/>
</dbReference>